<evidence type="ECO:0000256" key="1">
    <source>
        <dbReference type="SAM" id="Phobius"/>
    </source>
</evidence>
<keyword evidence="3" id="KW-1185">Reference proteome</keyword>
<dbReference type="STRING" id="305900.GV64_11555"/>
<protein>
    <submittedName>
        <fullName evidence="2">Uncharacterized protein</fullName>
    </submittedName>
</protein>
<feature type="transmembrane region" description="Helical" evidence="1">
    <location>
        <begin position="37"/>
        <end position="55"/>
    </location>
</feature>
<evidence type="ECO:0000313" key="2">
    <source>
        <dbReference type="EMBL" id="KEI71289.1"/>
    </source>
</evidence>
<comment type="caution">
    <text evidence="2">The sequence shown here is derived from an EMBL/GenBank/DDBJ whole genome shotgun (WGS) entry which is preliminary data.</text>
</comment>
<keyword evidence="1" id="KW-0812">Transmembrane</keyword>
<dbReference type="Proteomes" id="UP000027997">
    <property type="component" value="Unassembled WGS sequence"/>
</dbReference>
<keyword evidence="1" id="KW-1133">Transmembrane helix</keyword>
<organism evidence="2 3">
    <name type="scientific">Endozoicomonas elysicola</name>
    <dbReference type="NCBI Taxonomy" id="305900"/>
    <lineage>
        <taxon>Bacteria</taxon>
        <taxon>Pseudomonadati</taxon>
        <taxon>Pseudomonadota</taxon>
        <taxon>Gammaproteobacteria</taxon>
        <taxon>Oceanospirillales</taxon>
        <taxon>Endozoicomonadaceae</taxon>
        <taxon>Endozoicomonas</taxon>
    </lineage>
</organism>
<sequence length="65" mass="7312">MMILVDFIAFKYWQRYLSSGAIHDGKHGLTFLGEATVGHLVGATTGAILLTYYVIKVLFNDNYKQ</sequence>
<dbReference type="AlphaFoldDB" id="A0A081KAW3"/>
<evidence type="ECO:0000313" key="3">
    <source>
        <dbReference type="Proteomes" id="UP000027997"/>
    </source>
</evidence>
<keyword evidence="1" id="KW-0472">Membrane</keyword>
<proteinExistence type="predicted"/>
<accession>A0A081KAW3</accession>
<gene>
    <name evidence="2" type="ORF">GV64_11555</name>
</gene>
<name>A0A081KAW3_9GAMM</name>
<dbReference type="EMBL" id="JOJP01000001">
    <property type="protein sequence ID" value="KEI71289.1"/>
    <property type="molecule type" value="Genomic_DNA"/>
</dbReference>
<reference evidence="2 3" key="1">
    <citation type="submission" date="2014-06" db="EMBL/GenBank/DDBJ databases">
        <title>Whole Genome Sequences of Three Symbiotic Endozoicomonas Bacteria.</title>
        <authorList>
            <person name="Neave M.J."/>
            <person name="Apprill A."/>
            <person name="Voolstra C.R."/>
        </authorList>
    </citation>
    <scope>NUCLEOTIDE SEQUENCE [LARGE SCALE GENOMIC DNA]</scope>
    <source>
        <strain evidence="2 3">DSM 22380</strain>
    </source>
</reference>